<gene>
    <name evidence="1" type="ORF">ASPTUDRAFT_59810</name>
</gene>
<dbReference type="VEuPathDB" id="FungiDB:ASPTUDRAFT_59810"/>
<reference evidence="2" key="1">
    <citation type="journal article" date="2017" name="Genome Biol.">
        <title>Comparative genomics reveals high biological diversity and specific adaptations in the industrially and medically important fungal genus Aspergillus.</title>
        <authorList>
            <person name="de Vries R.P."/>
            <person name="Riley R."/>
            <person name="Wiebenga A."/>
            <person name="Aguilar-Osorio G."/>
            <person name="Amillis S."/>
            <person name="Uchima C.A."/>
            <person name="Anderluh G."/>
            <person name="Asadollahi M."/>
            <person name="Askin M."/>
            <person name="Barry K."/>
            <person name="Battaglia E."/>
            <person name="Bayram O."/>
            <person name="Benocci T."/>
            <person name="Braus-Stromeyer S.A."/>
            <person name="Caldana C."/>
            <person name="Canovas D."/>
            <person name="Cerqueira G.C."/>
            <person name="Chen F."/>
            <person name="Chen W."/>
            <person name="Choi C."/>
            <person name="Clum A."/>
            <person name="Dos Santos R.A."/>
            <person name="Damasio A.R."/>
            <person name="Diallinas G."/>
            <person name="Emri T."/>
            <person name="Fekete E."/>
            <person name="Flipphi M."/>
            <person name="Freyberg S."/>
            <person name="Gallo A."/>
            <person name="Gournas C."/>
            <person name="Habgood R."/>
            <person name="Hainaut M."/>
            <person name="Harispe M.L."/>
            <person name="Henrissat B."/>
            <person name="Hilden K.S."/>
            <person name="Hope R."/>
            <person name="Hossain A."/>
            <person name="Karabika E."/>
            <person name="Karaffa L."/>
            <person name="Karanyi Z."/>
            <person name="Krasevec N."/>
            <person name="Kuo A."/>
            <person name="Kusch H."/>
            <person name="LaButti K."/>
            <person name="Lagendijk E.L."/>
            <person name="Lapidus A."/>
            <person name="Levasseur A."/>
            <person name="Lindquist E."/>
            <person name="Lipzen A."/>
            <person name="Logrieco A.F."/>
            <person name="MacCabe A."/>
            <person name="Maekelae M.R."/>
            <person name="Malavazi I."/>
            <person name="Melin P."/>
            <person name="Meyer V."/>
            <person name="Mielnichuk N."/>
            <person name="Miskei M."/>
            <person name="Molnar A.P."/>
            <person name="Mule G."/>
            <person name="Ngan C.Y."/>
            <person name="Orejas M."/>
            <person name="Orosz E."/>
            <person name="Ouedraogo J.P."/>
            <person name="Overkamp K.M."/>
            <person name="Park H.-S."/>
            <person name="Perrone G."/>
            <person name="Piumi F."/>
            <person name="Punt P.J."/>
            <person name="Ram A.F."/>
            <person name="Ramon A."/>
            <person name="Rauscher S."/>
            <person name="Record E."/>
            <person name="Riano-Pachon D.M."/>
            <person name="Robert V."/>
            <person name="Roehrig J."/>
            <person name="Ruller R."/>
            <person name="Salamov A."/>
            <person name="Salih N.S."/>
            <person name="Samson R.A."/>
            <person name="Sandor E."/>
            <person name="Sanguinetti M."/>
            <person name="Schuetze T."/>
            <person name="Sepcic K."/>
            <person name="Shelest E."/>
            <person name="Sherlock G."/>
            <person name="Sophianopoulou V."/>
            <person name="Squina F.M."/>
            <person name="Sun H."/>
            <person name="Susca A."/>
            <person name="Todd R.B."/>
            <person name="Tsang A."/>
            <person name="Unkles S.E."/>
            <person name="van de Wiele N."/>
            <person name="van Rossen-Uffink D."/>
            <person name="Oliveira J.V."/>
            <person name="Vesth T.C."/>
            <person name="Visser J."/>
            <person name="Yu J.-H."/>
            <person name="Zhou M."/>
            <person name="Andersen M.R."/>
            <person name="Archer D.B."/>
            <person name="Baker S.E."/>
            <person name="Benoit I."/>
            <person name="Brakhage A.A."/>
            <person name="Braus G.H."/>
            <person name="Fischer R."/>
            <person name="Frisvad J.C."/>
            <person name="Goldman G.H."/>
            <person name="Houbraken J."/>
            <person name="Oakley B."/>
            <person name="Pocsi I."/>
            <person name="Scazzocchio C."/>
            <person name="Seiboth B."/>
            <person name="vanKuyk P.A."/>
            <person name="Wortman J."/>
            <person name="Dyer P.S."/>
            <person name="Grigoriev I.V."/>
        </authorList>
    </citation>
    <scope>NUCLEOTIDE SEQUENCE [LARGE SCALE GENOMIC DNA]</scope>
    <source>
        <strain evidence="2">CBS 134.48</strain>
    </source>
</reference>
<sequence>MEGLSGSLGAGQREMLKEADAASIAVNRHVSVGVHVECKCFFLGSRGSSEEDKSRQGSFSRAETCCLGAEQEGEKAAPLKWVVDGAKRDTKLQERAAVD</sequence>
<dbReference type="Proteomes" id="UP000184304">
    <property type="component" value="Unassembled WGS sequence"/>
</dbReference>
<dbReference type="AlphaFoldDB" id="A0A1L9MS19"/>
<evidence type="ECO:0000313" key="1">
    <source>
        <dbReference type="EMBL" id="OJI79777.1"/>
    </source>
</evidence>
<name>A0A1L9MS19_ASPTC</name>
<dbReference type="EMBL" id="KV878208">
    <property type="protein sequence ID" value="OJI79777.1"/>
    <property type="molecule type" value="Genomic_DNA"/>
</dbReference>
<proteinExistence type="predicted"/>
<keyword evidence="2" id="KW-1185">Reference proteome</keyword>
<evidence type="ECO:0000313" key="2">
    <source>
        <dbReference type="Proteomes" id="UP000184304"/>
    </source>
</evidence>
<organism evidence="1 2">
    <name type="scientific">Aspergillus tubingensis (strain CBS 134.48)</name>
    <dbReference type="NCBI Taxonomy" id="767770"/>
    <lineage>
        <taxon>Eukaryota</taxon>
        <taxon>Fungi</taxon>
        <taxon>Dikarya</taxon>
        <taxon>Ascomycota</taxon>
        <taxon>Pezizomycotina</taxon>
        <taxon>Eurotiomycetes</taxon>
        <taxon>Eurotiomycetidae</taxon>
        <taxon>Eurotiales</taxon>
        <taxon>Aspergillaceae</taxon>
        <taxon>Aspergillus</taxon>
        <taxon>Aspergillus subgen. Circumdati</taxon>
    </lineage>
</organism>
<accession>A0A1L9MS19</accession>
<protein>
    <submittedName>
        <fullName evidence="1">Uncharacterized protein</fullName>
    </submittedName>
</protein>